<dbReference type="InterPro" id="IPR038765">
    <property type="entry name" value="Papain-like_cys_pep_sf"/>
</dbReference>
<reference evidence="10" key="1">
    <citation type="journal article" date="2017" name="bioRxiv">
        <title>Comparative analysis of the genomes of Stylophora pistillata and Acropora digitifera provides evidence for extensive differences between species of corals.</title>
        <authorList>
            <person name="Voolstra C.R."/>
            <person name="Li Y."/>
            <person name="Liew Y.J."/>
            <person name="Baumgarten S."/>
            <person name="Zoccola D."/>
            <person name="Flot J.-F."/>
            <person name="Tambutte S."/>
            <person name="Allemand D."/>
            <person name="Aranda M."/>
        </authorList>
    </citation>
    <scope>NUCLEOTIDE SEQUENCE [LARGE SCALE GENOMIC DNA]</scope>
</reference>
<dbReference type="SUPFAM" id="SSF47986">
    <property type="entry name" value="DEATH domain"/>
    <property type="match status" value="2"/>
</dbReference>
<dbReference type="Pfam" id="PF00531">
    <property type="entry name" value="Death"/>
    <property type="match status" value="2"/>
</dbReference>
<dbReference type="GO" id="GO:0007165">
    <property type="term" value="P:signal transduction"/>
    <property type="evidence" value="ECO:0007669"/>
    <property type="project" value="InterPro"/>
</dbReference>
<dbReference type="Gene3D" id="1.10.10.10">
    <property type="entry name" value="Winged helix-like DNA-binding domain superfamily/Winged helix DNA-binding domain"/>
    <property type="match status" value="1"/>
</dbReference>
<name>A0A2B4RDU0_STYPI</name>
<dbReference type="SUPFAM" id="SSF53756">
    <property type="entry name" value="UDP-Glycosyltransferase/glycogen phosphorylase"/>
    <property type="match status" value="1"/>
</dbReference>
<sequence length="2463" mass="276436">MSLSKHTSNRNDQLYPPHGKINVTILASEWGSSKGGLSTLNRELTIQLAKFPEVQISFFVPKCSEQDEIAALSHNIKIVRATRRSGYDELEWLSFPPDQLHIDVIVGHGVKLGHQARAIRNSHNCKWIQVVHTDPEELGMFKTYQNPISTGEKKRKIEVELCEMADLVVGVGPKLCEAFRRYLRWCKKDKSILDITPGVFEEFENVEHVDEDVKRCGILMFGRGDAEDFELKGFDIAGKAVAEVEEARLIFVGAPEGKHKEIAERFRKCGVPASRLTIRSFLENRESLKHLFCELDLVLMPSRTEGFGLTGLEALSAGLPVLVSKNSGFGEALSKVPFGESCVIDSEDSKVWADEIKKVWRKNRKMRLQEVELLRSSYGKIFSWATQSKVFVNKLIDIFHADASVCEVSAAQRQHQSSSLSLSQVAQKDGGQRAATSIIPDQQRLNPKQRTHKEIERLDLKKIAAAKGFIICDNPASGNCMFHTLSQQLKRVKEINISHEEIRKDSVRFLENFPNLPDGTELFKFVHGYPSWSDYLRSMEKDGTWGDHVILHAAANVLNTRIRVISSLGSDVMISPNHPGVNHTNPLVVGHIHEMHYVSLQPKQDASVCELRAAQHQQQPSGVSLSKLEVKPTDFDQHAGKRIIHDLQQLSSRQQTREESELSRDLQKNIVDKGFVICDNSASGNCIFFVLSQQLQSMREITISHKEIRRDLVQFLENFPKLPDGTELFNFVHGYPSWSAYLRSMDKDGTWGDHVILYAAANFYKTCIRVISSLGYDFMITPDYPSIIKSYPLVVGHIHEEHFVSLRLKQDESEITNTDQRFQGELRQVFLYMCGVVVVQCEESAKRLLRNVTDHVNVLGANSKFEEVKGNLELAISLIQECVKSKKSLRSQLLHVFGAHLQLKICTSVMIPPQSHFFLESLSSNTFLNELKLSPSTHTLGEVDVALISRALSVNTTLTKLVLDRNNIGESGAASLSQALSVNTTLNQLDLGGNNIGASGAASLSQALSVNTGLNQLDLRGNNIGASGAASLSQALLVNTGLNQLDLGGNKIDDSGAASLSQALSVNTTLSQLNLCGNKIGDSGASSLSQALSVNTTLSQLNLGVNNIGASGAASLSQALSVNTTLSQLNLGGNKIGDYGAASLSRALSVNTTLSQLDLLWNNIGALGAALLSHALSVNTTLNQLDLGVNNIGDSGAASLSQALSVNSTLTKLILDHNNIGDFGAASLSQALSVNTTLSQLNLDGNDIVDSAAERLLCEKSFCDKVPTIPGLDEWFSMEDKNVKKREETLSRGVPHEIKGQGLRAKQAYENALRIGKVKVYRARIMLIGQDRAGKTSLKKSLLGLPFDAEEQSTVGIEVDLSSFKVDVDQITNWQRTAKKEGVSQFAKELARIVAGDLKNEEAKMDLTPQRELKETRSHKTQEFATLDLSRNESHKTKEHNTLASHHSAPKTPHLKSKSQFTIDASTPPEEFTEYLIQYLKGLNLQSDCSPTEPVVDVDVWDLAGQYLYYASHPVFFSFRALYLLVCNLSKGLNKTAEPYVRQGIHDIRLENPNGETNLENLLSWLVSVDAISPTQQEAGEKEPPYVRPPVLMVGTHADKPFQDIEEMNIQILKELSGKDFGRHVITQFFSIDNTQSSSNAGVIKLREEILKVLKEEPYMGEEVPVRWFNFEKVVQALNGNHTFYLNIKDLQAIVKEVCFVKDETELGVMLDFYHDLGVVVKHGSTVVLQAQWLIDLFKQLITIPRYEEVGLESRLINYWKYLEDTGILCMELVRHVFSKFIKEDSVAEKDILDMMERFGLVAKFVTSKQEPVQYFVPAQLKSLPKDLCEMDDPCPLYLDFLNGFVPHGIFYQLVSRCISWCKRPPTLYCYAARFFIEKKFIHPLTLLCKKRYIKIILKHREPVSEECLAEGREVKKDLRNFLESTLQDMAQQIPWRGNLKYELCVKCPFCPIERKHCQNHGKISCTHEECFCLLKMAPAERLLCGKSLCDKVPTIPGLEKWFSMEDENVKNGEETFSRGDTSTSFSLKSGTPSYNELQHLAREIHESWQALGRQLKLSEANMFCINREEVDVYEKCYRMLRKWVEAFGFVANYKTLARALEHEAIKRGDLARQYCYNEAVTPQICQDGYFSVAWENTASLKGGTPSQVDLEHLANDIFDCWKVLGRQLRLEEPKLSSIDREEPDTFEKCYKMLRKWKACNGSAADFKALAQGLEHPLVQRKDLAHRYCYIVKDTEQVAQVSPTGLNIRTTSRYVERSNPLRDLEIAALGKGFEVFPNQGQGNCLFHALSDQLDIVIGIKIEQSEVRRTLVQYLRNNPTTPDGTDLFCFVHDCHSWEDYLTKMQQDGTWGDHLILRAAANYYKTRIRVISNLPSTDNTTITPDQRGEYRHLLVLGHVHELHYVSLRPIEGHSEKRKLEDKETLDEKNRPAKLPRAERLPNEDKICFENVADNILDKTPVSPGN</sequence>
<evidence type="ECO:0000256" key="3">
    <source>
        <dbReference type="ARBA" id="ARBA00022737"/>
    </source>
</evidence>
<dbReference type="GO" id="GO:0000166">
    <property type="term" value="F:nucleotide binding"/>
    <property type="evidence" value="ECO:0007669"/>
    <property type="project" value="UniProtKB-KW"/>
</dbReference>
<dbReference type="Pfam" id="PF02338">
    <property type="entry name" value="OTU"/>
    <property type="match status" value="2"/>
</dbReference>
<dbReference type="PANTHER" id="PTHR24113:SF12">
    <property type="entry name" value="RAN GTPASE-ACTIVATING PROTEIN 1"/>
    <property type="match status" value="1"/>
</dbReference>
<dbReference type="InterPro" id="IPR032675">
    <property type="entry name" value="LRR_dom_sf"/>
</dbReference>
<evidence type="ECO:0000259" key="8">
    <source>
        <dbReference type="PROSITE" id="PS51424"/>
    </source>
</evidence>
<dbReference type="InterPro" id="IPR027038">
    <property type="entry name" value="RanGap"/>
</dbReference>
<keyword evidence="2" id="KW-0433">Leucine-rich repeat</keyword>
<dbReference type="SUPFAM" id="SSF54001">
    <property type="entry name" value="Cysteine proteinases"/>
    <property type="match status" value="3"/>
</dbReference>
<dbReference type="InterPro" id="IPR027417">
    <property type="entry name" value="P-loop_NTPase"/>
</dbReference>
<feature type="domain" description="Death" evidence="6">
    <location>
        <begin position="2034"/>
        <end position="2102"/>
    </location>
</feature>
<evidence type="ECO:0000313" key="10">
    <source>
        <dbReference type="Proteomes" id="UP000225706"/>
    </source>
</evidence>
<dbReference type="GO" id="GO:0048471">
    <property type="term" value="C:perinuclear region of cytoplasm"/>
    <property type="evidence" value="ECO:0007669"/>
    <property type="project" value="TreeGrafter"/>
</dbReference>
<feature type="domain" description="OTU" evidence="7">
    <location>
        <begin position="469"/>
        <end position="603"/>
    </location>
</feature>
<dbReference type="GO" id="GO:0005634">
    <property type="term" value="C:nucleus"/>
    <property type="evidence" value="ECO:0007669"/>
    <property type="project" value="TreeGrafter"/>
</dbReference>
<dbReference type="Gene3D" id="1.10.533.10">
    <property type="entry name" value="Death Domain, Fas"/>
    <property type="match status" value="2"/>
</dbReference>
<dbReference type="Gene3D" id="3.90.70.80">
    <property type="match status" value="3"/>
</dbReference>
<dbReference type="InterPro" id="IPR003323">
    <property type="entry name" value="OTU_dom"/>
</dbReference>
<feature type="domain" description="Roc" evidence="8">
    <location>
        <begin position="1316"/>
        <end position="1657"/>
    </location>
</feature>
<dbReference type="CDD" id="cd03801">
    <property type="entry name" value="GT4_PimA-like"/>
    <property type="match status" value="1"/>
</dbReference>
<dbReference type="InterPro" id="IPR001611">
    <property type="entry name" value="Leu-rich_rpt"/>
</dbReference>
<feature type="compositionally biased region" description="Basic and acidic residues" evidence="5">
    <location>
        <begin position="1430"/>
        <end position="1441"/>
    </location>
</feature>
<keyword evidence="10" id="KW-1185">Reference proteome</keyword>
<dbReference type="InterPro" id="IPR036388">
    <property type="entry name" value="WH-like_DNA-bd_sf"/>
</dbReference>
<evidence type="ECO:0000313" key="9">
    <source>
        <dbReference type="EMBL" id="PFX16534.1"/>
    </source>
</evidence>
<dbReference type="PROSITE" id="PS50802">
    <property type="entry name" value="OTU"/>
    <property type="match status" value="3"/>
</dbReference>
<keyword evidence="4" id="KW-0547">Nucleotide-binding</keyword>
<evidence type="ECO:0000256" key="2">
    <source>
        <dbReference type="ARBA" id="ARBA00022614"/>
    </source>
</evidence>
<dbReference type="GO" id="GO:0031267">
    <property type="term" value="F:small GTPase binding"/>
    <property type="evidence" value="ECO:0007669"/>
    <property type="project" value="TreeGrafter"/>
</dbReference>
<dbReference type="PANTHER" id="PTHR24113">
    <property type="entry name" value="RAN GTPASE-ACTIVATING PROTEIN 1"/>
    <property type="match status" value="1"/>
</dbReference>
<keyword evidence="1" id="KW-0343">GTPase activation</keyword>
<dbReference type="GO" id="GO:0006913">
    <property type="term" value="P:nucleocytoplasmic transport"/>
    <property type="evidence" value="ECO:0007669"/>
    <property type="project" value="TreeGrafter"/>
</dbReference>
<dbReference type="InterPro" id="IPR000488">
    <property type="entry name" value="Death_dom"/>
</dbReference>
<dbReference type="GO" id="GO:0005829">
    <property type="term" value="C:cytosol"/>
    <property type="evidence" value="ECO:0007669"/>
    <property type="project" value="TreeGrafter"/>
</dbReference>
<evidence type="ECO:0000259" key="7">
    <source>
        <dbReference type="PROSITE" id="PS50802"/>
    </source>
</evidence>
<dbReference type="OrthoDB" id="5973407at2759"/>
<accession>A0A2B4RDU0</accession>
<dbReference type="SUPFAM" id="SSF52047">
    <property type="entry name" value="RNI-like"/>
    <property type="match status" value="1"/>
</dbReference>
<dbReference type="CDD" id="cd01670">
    <property type="entry name" value="Death"/>
    <property type="match status" value="2"/>
</dbReference>
<evidence type="ECO:0000259" key="6">
    <source>
        <dbReference type="PROSITE" id="PS50017"/>
    </source>
</evidence>
<feature type="region of interest" description="Disordered" evidence="5">
    <location>
        <begin position="2413"/>
        <end position="2437"/>
    </location>
</feature>
<feature type="domain" description="OTU" evidence="7">
    <location>
        <begin position="2273"/>
        <end position="2408"/>
    </location>
</feature>
<dbReference type="InterPro" id="IPR011029">
    <property type="entry name" value="DEATH-like_dom_sf"/>
</dbReference>
<dbReference type="Pfam" id="PF13516">
    <property type="entry name" value="LRR_6"/>
    <property type="match status" value="10"/>
</dbReference>
<keyword evidence="3" id="KW-0677">Repeat</keyword>
<organism evidence="9 10">
    <name type="scientific">Stylophora pistillata</name>
    <name type="common">Smooth cauliflower coral</name>
    <dbReference type="NCBI Taxonomy" id="50429"/>
    <lineage>
        <taxon>Eukaryota</taxon>
        <taxon>Metazoa</taxon>
        <taxon>Cnidaria</taxon>
        <taxon>Anthozoa</taxon>
        <taxon>Hexacorallia</taxon>
        <taxon>Scleractinia</taxon>
        <taxon>Astrocoeniina</taxon>
        <taxon>Pocilloporidae</taxon>
        <taxon>Stylophora</taxon>
    </lineage>
</organism>
<evidence type="ECO:0000256" key="5">
    <source>
        <dbReference type="SAM" id="MobiDB-lite"/>
    </source>
</evidence>
<dbReference type="Gene3D" id="3.40.50.2000">
    <property type="entry name" value="Glycogen Phosphorylase B"/>
    <property type="match status" value="1"/>
</dbReference>
<evidence type="ECO:0000256" key="1">
    <source>
        <dbReference type="ARBA" id="ARBA00022468"/>
    </source>
</evidence>
<proteinExistence type="predicted"/>
<dbReference type="GO" id="GO:0005096">
    <property type="term" value="F:GTPase activator activity"/>
    <property type="evidence" value="ECO:0007669"/>
    <property type="project" value="UniProtKB-KW"/>
</dbReference>
<feature type="region of interest" description="Disordered" evidence="5">
    <location>
        <begin position="1430"/>
        <end position="1458"/>
    </location>
</feature>
<dbReference type="Proteomes" id="UP000225706">
    <property type="component" value="Unassembled WGS sequence"/>
</dbReference>
<dbReference type="EMBL" id="LSMT01000538">
    <property type="protein sequence ID" value="PFX16534.1"/>
    <property type="molecule type" value="Genomic_DNA"/>
</dbReference>
<feature type="domain" description="OTU" evidence="7">
    <location>
        <begin position="675"/>
        <end position="809"/>
    </location>
</feature>
<protein>
    <submittedName>
        <fullName evidence="9">Protein NLRC3</fullName>
    </submittedName>
</protein>
<gene>
    <name evidence="9" type="primary">Nlrc3</name>
    <name evidence="9" type="ORF">AWC38_SpisGene19194</name>
</gene>
<dbReference type="CDD" id="cd22758">
    <property type="entry name" value="OTU_232R-like"/>
    <property type="match status" value="3"/>
</dbReference>
<evidence type="ECO:0000256" key="4">
    <source>
        <dbReference type="ARBA" id="ARBA00022741"/>
    </source>
</evidence>
<dbReference type="Pfam" id="PF20706">
    <property type="entry name" value="GT4-conflict"/>
    <property type="match status" value="1"/>
</dbReference>
<comment type="caution">
    <text evidence="9">The sequence shown here is derived from an EMBL/GenBank/DDBJ whole genome shotgun (WGS) entry which is preliminary data.</text>
</comment>
<dbReference type="Gene3D" id="3.80.10.10">
    <property type="entry name" value="Ribonuclease Inhibitor"/>
    <property type="match status" value="3"/>
</dbReference>
<dbReference type="SMART" id="SM00005">
    <property type="entry name" value="DEATH"/>
    <property type="match status" value="2"/>
</dbReference>
<dbReference type="SUPFAM" id="SSF52540">
    <property type="entry name" value="P-loop containing nucleoside triphosphate hydrolases"/>
    <property type="match status" value="1"/>
</dbReference>
<dbReference type="PROSITE" id="PS50017">
    <property type="entry name" value="DEATH_DOMAIN"/>
    <property type="match status" value="2"/>
</dbReference>
<dbReference type="Gene3D" id="3.40.50.300">
    <property type="entry name" value="P-loop containing nucleotide triphosphate hydrolases"/>
    <property type="match status" value="1"/>
</dbReference>
<dbReference type="PROSITE" id="PS51424">
    <property type="entry name" value="ROC"/>
    <property type="match status" value="1"/>
</dbReference>
<dbReference type="InterPro" id="IPR020859">
    <property type="entry name" value="ROC"/>
</dbReference>
<feature type="domain" description="Death" evidence="6">
    <location>
        <begin position="2162"/>
        <end position="2215"/>
    </location>
</feature>
<dbReference type="SMART" id="SM00368">
    <property type="entry name" value="LRR_RI"/>
    <property type="match status" value="10"/>
</dbReference>